<sequence length="147" mass="16218">MEPLARFRIRVDPILDLGETPWGARRIIPIVGGSFEGPRLTGEILSGGGDWQVVHPDGAADIDTRYTLQTADGALIHLTTTGLRHGPPEVMGRLARGEAVDPAEYYFRLFLRFETSDERYAWLNRTMGVAAGMRTPDAVVYDAYTVA</sequence>
<organism evidence="2 3">
    <name type="scientific">Yinghuangia soli</name>
    <dbReference type="NCBI Taxonomy" id="2908204"/>
    <lineage>
        <taxon>Bacteria</taxon>
        <taxon>Bacillati</taxon>
        <taxon>Actinomycetota</taxon>
        <taxon>Actinomycetes</taxon>
        <taxon>Kitasatosporales</taxon>
        <taxon>Streptomycetaceae</taxon>
        <taxon>Yinghuangia</taxon>
    </lineage>
</organism>
<dbReference type="HAMAP" id="MF_00775">
    <property type="entry name" value="UPF0311"/>
    <property type="match status" value="1"/>
</dbReference>
<accession>A0AA41TYE3</accession>
<dbReference type="PANTHER" id="PTHR37315:SF1">
    <property type="entry name" value="UPF0311 PROTEIN BLR7842"/>
    <property type="match status" value="1"/>
</dbReference>
<comment type="similarity">
    <text evidence="1">Belongs to the UPF0311 family.</text>
</comment>
<evidence type="ECO:0000256" key="1">
    <source>
        <dbReference type="HAMAP-Rule" id="MF_00775"/>
    </source>
</evidence>
<dbReference type="EMBL" id="JAKFHA010000001">
    <property type="protein sequence ID" value="MCF2526306.1"/>
    <property type="molecule type" value="Genomic_DNA"/>
</dbReference>
<name>A0AA41TYE3_9ACTN</name>
<dbReference type="AlphaFoldDB" id="A0AA41TYE3"/>
<protein>
    <recommendedName>
        <fullName evidence="1">UPF0311 protein LZ495_03590</fullName>
    </recommendedName>
</protein>
<gene>
    <name evidence="2" type="ORF">LZ495_03590</name>
</gene>
<proteinExistence type="inferred from homology"/>
<reference evidence="2" key="1">
    <citation type="submission" date="2022-01" db="EMBL/GenBank/DDBJ databases">
        <title>Genome-Based Taxonomic Classification of the Phylum Actinobacteria.</title>
        <authorList>
            <person name="Gao Y."/>
        </authorList>
    </citation>
    <scope>NUCLEOTIDE SEQUENCE</scope>
    <source>
        <strain evidence="2">KLBMP 8922</strain>
    </source>
</reference>
<dbReference type="Proteomes" id="UP001165378">
    <property type="component" value="Unassembled WGS sequence"/>
</dbReference>
<dbReference type="Pfam" id="PF11578">
    <property type="entry name" value="DUF3237"/>
    <property type="match status" value="1"/>
</dbReference>
<evidence type="ECO:0000313" key="2">
    <source>
        <dbReference type="EMBL" id="MCF2526306.1"/>
    </source>
</evidence>
<dbReference type="Gene3D" id="2.40.160.20">
    <property type="match status" value="1"/>
</dbReference>
<dbReference type="InterPro" id="IPR020915">
    <property type="entry name" value="UPF0311"/>
</dbReference>
<evidence type="ECO:0000313" key="3">
    <source>
        <dbReference type="Proteomes" id="UP001165378"/>
    </source>
</evidence>
<comment type="caution">
    <text evidence="2">The sequence shown here is derived from an EMBL/GenBank/DDBJ whole genome shotgun (WGS) entry which is preliminary data.</text>
</comment>
<keyword evidence="3" id="KW-1185">Reference proteome</keyword>
<dbReference type="PANTHER" id="PTHR37315">
    <property type="entry name" value="UPF0311 PROTEIN BLR7842"/>
    <property type="match status" value="1"/>
</dbReference>